<proteinExistence type="predicted"/>
<organism evidence="2 3">
    <name type="scientific">Mucisphaera calidilacus</name>
    <dbReference type="NCBI Taxonomy" id="2527982"/>
    <lineage>
        <taxon>Bacteria</taxon>
        <taxon>Pseudomonadati</taxon>
        <taxon>Planctomycetota</taxon>
        <taxon>Phycisphaerae</taxon>
        <taxon>Phycisphaerales</taxon>
        <taxon>Phycisphaeraceae</taxon>
        <taxon>Mucisphaera</taxon>
    </lineage>
</organism>
<dbReference type="EMBL" id="CP036280">
    <property type="protein sequence ID" value="QDU72666.1"/>
    <property type="molecule type" value="Genomic_DNA"/>
</dbReference>
<keyword evidence="1" id="KW-0732">Signal</keyword>
<dbReference type="RefSeq" id="WP_145446831.1">
    <property type="nucleotide sequence ID" value="NZ_CP036280.1"/>
</dbReference>
<dbReference type="KEGG" id="mcad:Pan265_25390"/>
<protein>
    <submittedName>
        <fullName evidence="2">Uncharacterized protein</fullName>
    </submittedName>
</protein>
<evidence type="ECO:0000256" key="1">
    <source>
        <dbReference type="SAM" id="SignalP"/>
    </source>
</evidence>
<evidence type="ECO:0000313" key="2">
    <source>
        <dbReference type="EMBL" id="QDU72666.1"/>
    </source>
</evidence>
<accession>A0A518C0B6</accession>
<dbReference type="Proteomes" id="UP000320386">
    <property type="component" value="Chromosome"/>
</dbReference>
<feature type="signal peptide" evidence="1">
    <location>
        <begin position="1"/>
        <end position="19"/>
    </location>
</feature>
<sequence length="329" mass="36589" precursor="true">MRHLLLACLILLAAGLSHARAESSLTGVMLPFRGPTNYEIEALGLVVPDAETKNGDLDTDLRVFDLGFRARFGDNPDTVPTMRIGLHTFAIDSIDPALPESAGDLFFSGGINHVLNETFTLSWGLGIGYAGELRDSDGDWSFDGGDQGIYGSAGIGLTQKIDEFSSITYLIDWDGNRSIFPDIPLPGIAYTKRLQTETPFMFTVGFPFATVRWTPVDKLNLDATFFYPESFRARIGYRVIEPLEFYGELLARNKAYAIGSLPKDRRLFFRQDLLEAGLKWRFLRGLELTVAGGWAFGQQFTTGYDVRDDTTVRKLSDAPYARLGFGMKF</sequence>
<feature type="chain" id="PRO_5022045160" evidence="1">
    <location>
        <begin position="20"/>
        <end position="329"/>
    </location>
</feature>
<evidence type="ECO:0000313" key="3">
    <source>
        <dbReference type="Proteomes" id="UP000320386"/>
    </source>
</evidence>
<keyword evidence="3" id="KW-1185">Reference proteome</keyword>
<name>A0A518C0B6_9BACT</name>
<dbReference type="OrthoDB" id="212671at2"/>
<reference evidence="2 3" key="1">
    <citation type="submission" date="2019-02" db="EMBL/GenBank/DDBJ databases">
        <title>Deep-cultivation of Planctomycetes and their phenomic and genomic characterization uncovers novel biology.</title>
        <authorList>
            <person name="Wiegand S."/>
            <person name="Jogler M."/>
            <person name="Boedeker C."/>
            <person name="Pinto D."/>
            <person name="Vollmers J."/>
            <person name="Rivas-Marin E."/>
            <person name="Kohn T."/>
            <person name="Peeters S.H."/>
            <person name="Heuer A."/>
            <person name="Rast P."/>
            <person name="Oberbeckmann S."/>
            <person name="Bunk B."/>
            <person name="Jeske O."/>
            <person name="Meyerdierks A."/>
            <person name="Storesund J.E."/>
            <person name="Kallscheuer N."/>
            <person name="Luecker S."/>
            <person name="Lage O.M."/>
            <person name="Pohl T."/>
            <person name="Merkel B.J."/>
            <person name="Hornburger P."/>
            <person name="Mueller R.-W."/>
            <person name="Bruemmer F."/>
            <person name="Labrenz M."/>
            <person name="Spormann A.M."/>
            <person name="Op den Camp H."/>
            <person name="Overmann J."/>
            <person name="Amann R."/>
            <person name="Jetten M.S.M."/>
            <person name="Mascher T."/>
            <person name="Medema M.H."/>
            <person name="Devos D.P."/>
            <person name="Kaster A.-K."/>
            <person name="Ovreas L."/>
            <person name="Rohde M."/>
            <person name="Galperin M.Y."/>
            <person name="Jogler C."/>
        </authorList>
    </citation>
    <scope>NUCLEOTIDE SEQUENCE [LARGE SCALE GENOMIC DNA]</scope>
    <source>
        <strain evidence="2 3">Pan265</strain>
    </source>
</reference>
<gene>
    <name evidence="2" type="ORF">Pan265_25390</name>
</gene>
<dbReference type="AlphaFoldDB" id="A0A518C0B6"/>